<reference evidence="2 3" key="1">
    <citation type="submission" date="2016-09" db="EMBL/GenBank/DDBJ databases">
        <title>The draft genome of Dichanthelium oligosanthes: A C3 panicoid grass species.</title>
        <authorList>
            <person name="Studer A.J."/>
            <person name="Schnable J.C."/>
            <person name="Brutnell T.P."/>
        </authorList>
    </citation>
    <scope>NUCLEOTIDE SEQUENCE [LARGE SCALE GENOMIC DNA]</scope>
    <source>
        <strain evidence="3">cv. Kellogg 1175</strain>
        <tissue evidence="2">Leaf</tissue>
    </source>
</reference>
<accession>A0A1E5V2C5</accession>
<keyword evidence="3" id="KW-1185">Reference proteome</keyword>
<dbReference type="AlphaFoldDB" id="A0A1E5V2C5"/>
<organism evidence="2 3">
    <name type="scientific">Dichanthelium oligosanthes</name>
    <dbReference type="NCBI Taxonomy" id="888268"/>
    <lineage>
        <taxon>Eukaryota</taxon>
        <taxon>Viridiplantae</taxon>
        <taxon>Streptophyta</taxon>
        <taxon>Embryophyta</taxon>
        <taxon>Tracheophyta</taxon>
        <taxon>Spermatophyta</taxon>
        <taxon>Magnoliopsida</taxon>
        <taxon>Liliopsida</taxon>
        <taxon>Poales</taxon>
        <taxon>Poaceae</taxon>
        <taxon>PACMAD clade</taxon>
        <taxon>Panicoideae</taxon>
        <taxon>Panicodae</taxon>
        <taxon>Paniceae</taxon>
        <taxon>Dichantheliinae</taxon>
        <taxon>Dichanthelium</taxon>
    </lineage>
</organism>
<dbReference type="InterPro" id="IPR013187">
    <property type="entry name" value="F-box-assoc_dom_typ3"/>
</dbReference>
<dbReference type="Pfam" id="PF08268">
    <property type="entry name" value="FBA_3"/>
    <property type="match status" value="1"/>
</dbReference>
<dbReference type="InterPro" id="IPR017451">
    <property type="entry name" value="F-box-assoc_interact_dom"/>
</dbReference>
<dbReference type="EMBL" id="LWDX02054487">
    <property type="protein sequence ID" value="OEL19165.1"/>
    <property type="molecule type" value="Genomic_DNA"/>
</dbReference>
<sequence length="219" mass="25021">LEQVLLRLPVKPLMRFKSVCKSWHDTISGERFKVLVVLPAGSPDYYCGSQKIGFGVDPSTGKYKVVRYSQRYCNEDMADYSIGCEVFTRGWWAWEPVADPPYLVKSMTPVCLPNAIYWSAGVTLSTQAMLRFDMHNEEFTTFPTPPCMELTDPCSSLTDLAGNLCYALTCGHTVQLWMTKDDGVQLPKWSLNYTNLLPWLRWSMIPFSPTKMVYISVWI</sequence>
<comment type="caution">
    <text evidence="2">The sequence shown here is derived from an EMBL/GenBank/DDBJ whole genome shotgun (WGS) entry which is preliminary data.</text>
</comment>
<dbReference type="PANTHER" id="PTHR31111:SF133">
    <property type="entry name" value="OS07G0196600 PROTEIN"/>
    <property type="match status" value="1"/>
</dbReference>
<dbReference type="Proteomes" id="UP000095767">
    <property type="component" value="Unassembled WGS sequence"/>
</dbReference>
<evidence type="ECO:0000313" key="3">
    <source>
        <dbReference type="Proteomes" id="UP000095767"/>
    </source>
</evidence>
<gene>
    <name evidence="2" type="ORF">BAE44_0019816</name>
</gene>
<feature type="non-terminal residue" evidence="2">
    <location>
        <position position="1"/>
    </location>
</feature>
<dbReference type="SUPFAM" id="SSF81383">
    <property type="entry name" value="F-box domain"/>
    <property type="match status" value="1"/>
</dbReference>
<dbReference type="PANTHER" id="PTHR31111">
    <property type="entry name" value="BNAA05G37150D PROTEIN-RELATED"/>
    <property type="match status" value="1"/>
</dbReference>
<dbReference type="InterPro" id="IPR036047">
    <property type="entry name" value="F-box-like_dom_sf"/>
</dbReference>
<evidence type="ECO:0000313" key="2">
    <source>
        <dbReference type="EMBL" id="OEL19165.1"/>
    </source>
</evidence>
<protein>
    <recommendedName>
        <fullName evidence="1">F-box associated beta-propeller type 3 domain-containing protein</fullName>
    </recommendedName>
</protein>
<dbReference type="NCBIfam" id="TIGR01640">
    <property type="entry name" value="F_box_assoc_1"/>
    <property type="match status" value="1"/>
</dbReference>
<proteinExistence type="predicted"/>
<name>A0A1E5V2C5_9POAL</name>
<dbReference type="OrthoDB" id="687537at2759"/>
<feature type="domain" description="F-box associated beta-propeller type 3" evidence="1">
    <location>
        <begin position="29"/>
        <end position="196"/>
    </location>
</feature>
<evidence type="ECO:0000259" key="1">
    <source>
        <dbReference type="Pfam" id="PF08268"/>
    </source>
</evidence>